<reference evidence="2 3" key="1">
    <citation type="submission" date="2020-06" db="EMBL/GenBank/DDBJ databases">
        <title>Dyadobacter sandarakinus sp. nov., isolated from the soil of the Arctic Yellow River Station.</title>
        <authorList>
            <person name="Zhang Y."/>
            <person name="Peng F."/>
        </authorList>
    </citation>
    <scope>NUCLEOTIDE SEQUENCE [LARGE SCALE GENOMIC DNA]</scope>
    <source>
        <strain evidence="2 3">Q3-56</strain>
    </source>
</reference>
<dbReference type="RefSeq" id="WP_204655844.1">
    <property type="nucleotide sequence ID" value="NZ_CP056775.1"/>
</dbReference>
<dbReference type="SUPFAM" id="SSF69318">
    <property type="entry name" value="Integrin alpha N-terminal domain"/>
    <property type="match status" value="1"/>
</dbReference>
<dbReference type="PANTHER" id="PTHR45460:SF2">
    <property type="entry name" value="ALPHA 1,3 GLUCANASE, GH71 FAMILY (EUROFUNG)"/>
    <property type="match status" value="1"/>
</dbReference>
<dbReference type="Proteomes" id="UP000612680">
    <property type="component" value="Chromosome"/>
</dbReference>
<dbReference type="PANTHER" id="PTHR45460">
    <property type="entry name" value="SIMILAR TO CYSTEINE PROTEINASE"/>
    <property type="match status" value="1"/>
</dbReference>
<name>A0ABX7I8L4_9BACT</name>
<dbReference type="InterPro" id="IPR013517">
    <property type="entry name" value="FG-GAP"/>
</dbReference>
<accession>A0ABX7I8L4</accession>
<dbReference type="PROSITE" id="PS51257">
    <property type="entry name" value="PROKAR_LIPOPROTEIN"/>
    <property type="match status" value="1"/>
</dbReference>
<dbReference type="InterPro" id="IPR028994">
    <property type="entry name" value="Integrin_alpha_N"/>
</dbReference>
<evidence type="ECO:0000313" key="2">
    <source>
        <dbReference type="EMBL" id="QRR01812.1"/>
    </source>
</evidence>
<sequence length="505" mass="56518">MKTSFWVVIFLVVSLYSCTPGSDRQVADTSAKKYCTTCHSFPEPDMLDKQTWENHVLPAMAEKLGIEVLQGNIYLHHKTSVVGVKEWNAIVQYYKTLAPDSLPLSRPDTHLRDISALFTIRKPHLQSETASNTTLVAFDPAHHRILSGNAFNPSLSFWDRSMRKVRQVDVPSPAVAYLPGKQLVTCLGGMQASDKTIGQIVKVQMRSEPALFLDSLIRPVQTISADFNRDGLPDYLVSAFGHNRGGLYVFTQNVDLTFEQRSVQEIPGATQSVVRDFNRDGWPDFMTLFAHGDEGIWLFMNDRKGGFRSTRILRFPPVYGSSSFQLADLNGDGLEDILYTAGDNSDYSRILKPYHGIYIYTNTGDLTFRQTHFFPMHGCTRALAGDFDQDGDLDVAAIAFFADFRHGRQQTFLYLEQQKAAQGNHTDFIPATLPIGHEGRWICMDAGDWDGDGDEDLVLGSFSRGFLNQDDTRPDWNVYTPFIVLENTSAGKSTSRPASSLPAAR</sequence>
<evidence type="ECO:0000313" key="3">
    <source>
        <dbReference type="Proteomes" id="UP000612680"/>
    </source>
</evidence>
<protein>
    <submittedName>
        <fullName evidence="2">VCBS repeat-containing protein</fullName>
    </submittedName>
</protein>
<organism evidence="2 3">
    <name type="scientific">Dyadobacter sandarakinus</name>
    <dbReference type="NCBI Taxonomy" id="2747268"/>
    <lineage>
        <taxon>Bacteria</taxon>
        <taxon>Pseudomonadati</taxon>
        <taxon>Bacteroidota</taxon>
        <taxon>Cytophagia</taxon>
        <taxon>Cytophagales</taxon>
        <taxon>Spirosomataceae</taxon>
        <taxon>Dyadobacter</taxon>
    </lineage>
</organism>
<proteinExistence type="predicted"/>
<gene>
    <name evidence="2" type="ORF">HWI92_13285</name>
</gene>
<keyword evidence="3" id="KW-1185">Reference proteome</keyword>
<dbReference type="Gene3D" id="2.130.10.130">
    <property type="entry name" value="Integrin alpha, N-terminal"/>
    <property type="match status" value="2"/>
</dbReference>
<dbReference type="Pfam" id="PF13517">
    <property type="entry name" value="FG-GAP_3"/>
    <property type="match status" value="1"/>
</dbReference>
<dbReference type="EMBL" id="CP056775">
    <property type="protein sequence ID" value="QRR01812.1"/>
    <property type="molecule type" value="Genomic_DNA"/>
</dbReference>
<evidence type="ECO:0000256" key="1">
    <source>
        <dbReference type="ARBA" id="ARBA00022729"/>
    </source>
</evidence>
<keyword evidence="1" id="KW-0732">Signal</keyword>